<evidence type="ECO:0000313" key="4">
    <source>
        <dbReference type="WBParaSite" id="TREG1_80540.1"/>
    </source>
</evidence>
<keyword evidence="3" id="KW-1185">Reference proteome</keyword>
<evidence type="ECO:0000256" key="1">
    <source>
        <dbReference type="SAM" id="MobiDB-lite"/>
    </source>
</evidence>
<protein>
    <submittedName>
        <fullName evidence="4">Uncharacterized protein</fullName>
    </submittedName>
</protein>
<keyword evidence="2" id="KW-0472">Membrane</keyword>
<dbReference type="WBParaSite" id="TREG1_80540.1">
    <property type="protein sequence ID" value="TREG1_80540.1"/>
    <property type="gene ID" value="TREG1_80540"/>
</dbReference>
<feature type="transmembrane region" description="Helical" evidence="2">
    <location>
        <begin position="177"/>
        <end position="200"/>
    </location>
</feature>
<reference evidence="3" key="1">
    <citation type="submission" date="2022-06" db="EMBL/GenBank/DDBJ databases">
        <authorList>
            <person name="Berger JAMES D."/>
            <person name="Berger JAMES D."/>
        </authorList>
    </citation>
    <scope>NUCLEOTIDE SEQUENCE [LARGE SCALE GENOMIC DNA]</scope>
</reference>
<accession>A0A183VPE7</accession>
<evidence type="ECO:0000313" key="3">
    <source>
        <dbReference type="Proteomes" id="UP000050795"/>
    </source>
</evidence>
<keyword evidence="2" id="KW-0812">Transmembrane</keyword>
<feature type="region of interest" description="Disordered" evidence="1">
    <location>
        <begin position="1"/>
        <end position="51"/>
    </location>
</feature>
<reference evidence="4" key="2">
    <citation type="submission" date="2023-11" db="UniProtKB">
        <authorList>
            <consortium name="WormBaseParasite"/>
        </authorList>
    </citation>
    <scope>IDENTIFICATION</scope>
</reference>
<organism evidence="3 4">
    <name type="scientific">Trichobilharzia regenti</name>
    <name type="common">Nasal bird schistosome</name>
    <dbReference type="NCBI Taxonomy" id="157069"/>
    <lineage>
        <taxon>Eukaryota</taxon>
        <taxon>Metazoa</taxon>
        <taxon>Spiralia</taxon>
        <taxon>Lophotrochozoa</taxon>
        <taxon>Platyhelminthes</taxon>
        <taxon>Trematoda</taxon>
        <taxon>Digenea</taxon>
        <taxon>Strigeidida</taxon>
        <taxon>Schistosomatoidea</taxon>
        <taxon>Schistosomatidae</taxon>
        <taxon>Trichobilharzia</taxon>
    </lineage>
</organism>
<name>A0A183VPE7_TRIRE</name>
<evidence type="ECO:0000256" key="2">
    <source>
        <dbReference type="SAM" id="Phobius"/>
    </source>
</evidence>
<keyword evidence="2" id="KW-1133">Transmembrane helix</keyword>
<sequence>MAKKHQKDGKIKKLERKSKAKQDRPNSELDCNQSESSQHEIYPSTDYPHQYHPHYDIERQQQYPQDREHYQPRHHNPYYQHSQQLQQQHQHPRYPQRHQRLYQYFRKNTDLSKSTASGDDSKFTYAWCQLWLCVILILLFPFTIFGLITLVLMLTAYTDLNNKQFRQYQRKIKRTKYILATVYFTISLLFSLGLTMIIILSSTNMLNKAEILNKTRGYLKKLIQ</sequence>
<proteinExistence type="predicted"/>
<dbReference type="Proteomes" id="UP000050795">
    <property type="component" value="Unassembled WGS sequence"/>
</dbReference>
<feature type="transmembrane region" description="Helical" evidence="2">
    <location>
        <begin position="130"/>
        <end position="157"/>
    </location>
</feature>
<dbReference type="AlphaFoldDB" id="A0A183VPE7"/>
<dbReference type="OrthoDB" id="10482999at2759"/>